<dbReference type="Gene3D" id="3.40.190.10">
    <property type="entry name" value="Periplasmic binding protein-like II"/>
    <property type="match status" value="1"/>
</dbReference>
<proteinExistence type="inferred from homology"/>
<protein>
    <recommendedName>
        <fullName evidence="4">Tripartite tricarboxylate transporter substrate binding protein</fullName>
    </recommendedName>
</protein>
<dbReference type="RefSeq" id="WP_200306581.1">
    <property type="nucleotide sequence ID" value="NZ_NRSG01000462.1"/>
</dbReference>
<dbReference type="Pfam" id="PF03401">
    <property type="entry name" value="TctC"/>
    <property type="match status" value="1"/>
</dbReference>
<dbReference type="PANTHER" id="PTHR42928">
    <property type="entry name" value="TRICARBOXYLATE-BINDING PROTEIN"/>
    <property type="match status" value="1"/>
</dbReference>
<comment type="similarity">
    <text evidence="1">Belongs to the UPF0065 (bug) family.</text>
</comment>
<accession>A0ABS1D5S3</accession>
<dbReference type="EMBL" id="NRSG01000462">
    <property type="protein sequence ID" value="MBK1662144.1"/>
    <property type="molecule type" value="Genomic_DNA"/>
</dbReference>
<feature type="non-terminal residue" evidence="2">
    <location>
        <position position="1"/>
    </location>
</feature>
<reference evidence="2 3" key="1">
    <citation type="journal article" date="2020" name="Microorganisms">
        <title>Osmotic Adaptation and Compatible Solute Biosynthesis of Phototrophic Bacteria as Revealed from Genome Analyses.</title>
        <authorList>
            <person name="Imhoff J.F."/>
            <person name="Rahn T."/>
            <person name="Kunzel S."/>
            <person name="Keller A."/>
            <person name="Neulinger S.C."/>
        </authorList>
    </citation>
    <scope>NUCLEOTIDE SEQUENCE [LARGE SCALE GENOMIC DNA]</scope>
    <source>
        <strain evidence="2 3">DSM 15382</strain>
    </source>
</reference>
<name>A0ABS1D5S3_9PROT</name>
<gene>
    <name evidence="2" type="ORF">CKO45_28565</name>
</gene>
<dbReference type="InterPro" id="IPR005064">
    <property type="entry name" value="BUG"/>
</dbReference>
<dbReference type="PANTHER" id="PTHR42928:SF5">
    <property type="entry name" value="BLR1237 PROTEIN"/>
    <property type="match status" value="1"/>
</dbReference>
<keyword evidence="3" id="KW-1185">Reference proteome</keyword>
<organism evidence="2 3">
    <name type="scientific">Paracraurococcus ruber</name>
    <dbReference type="NCBI Taxonomy" id="77675"/>
    <lineage>
        <taxon>Bacteria</taxon>
        <taxon>Pseudomonadati</taxon>
        <taxon>Pseudomonadota</taxon>
        <taxon>Alphaproteobacteria</taxon>
        <taxon>Acetobacterales</taxon>
        <taxon>Roseomonadaceae</taxon>
        <taxon>Paracraurococcus</taxon>
    </lineage>
</organism>
<dbReference type="CDD" id="cd07012">
    <property type="entry name" value="PBP2_Bug_TTT"/>
    <property type="match status" value="1"/>
</dbReference>
<comment type="caution">
    <text evidence="2">The sequence shown here is derived from an EMBL/GenBank/DDBJ whole genome shotgun (WGS) entry which is preliminary data.</text>
</comment>
<dbReference type="Proteomes" id="UP000697995">
    <property type="component" value="Unassembled WGS sequence"/>
</dbReference>
<evidence type="ECO:0008006" key="4">
    <source>
        <dbReference type="Google" id="ProtNLM"/>
    </source>
</evidence>
<sequence length="186" mass="19523">RTVPELIALLKANPGKLNYATGGAGTTPHLSAELFKSRTGTDMPFVQYRGGAPALVDLLAGQVQVIFDNLAGPIGAVRDGKVRALAVTSPKRSPALPDLPALAEFLPGFDLTSWNGLIAPAGLPPALVQRMAELSLRALRSPEIARIYTDNGATPWIIGPEEFAGYARAQEPLMRTLVKLSGASAG</sequence>
<evidence type="ECO:0000313" key="2">
    <source>
        <dbReference type="EMBL" id="MBK1662144.1"/>
    </source>
</evidence>
<evidence type="ECO:0000313" key="3">
    <source>
        <dbReference type="Proteomes" id="UP000697995"/>
    </source>
</evidence>
<dbReference type="SUPFAM" id="SSF53850">
    <property type="entry name" value="Periplasmic binding protein-like II"/>
    <property type="match status" value="1"/>
</dbReference>
<evidence type="ECO:0000256" key="1">
    <source>
        <dbReference type="ARBA" id="ARBA00006987"/>
    </source>
</evidence>